<name>A0ABT9BHK1_9BACT</name>
<evidence type="ECO:0000256" key="3">
    <source>
        <dbReference type="ARBA" id="ARBA00023026"/>
    </source>
</evidence>
<dbReference type="Gene3D" id="2.180.10.10">
    <property type="entry name" value="RHS repeat-associated core"/>
    <property type="match status" value="1"/>
</dbReference>
<organism evidence="7 8">
    <name type="scientific">Hymenobacter aranciens</name>
    <dbReference type="NCBI Taxonomy" id="3063996"/>
    <lineage>
        <taxon>Bacteria</taxon>
        <taxon>Pseudomonadati</taxon>
        <taxon>Bacteroidota</taxon>
        <taxon>Cytophagia</taxon>
        <taxon>Cytophagales</taxon>
        <taxon>Hymenobacteraceae</taxon>
        <taxon>Hymenobacter</taxon>
    </lineage>
</organism>
<feature type="domain" description="Insecticide toxin TcdB middle/C-terminal" evidence="5">
    <location>
        <begin position="929"/>
        <end position="1053"/>
    </location>
</feature>
<dbReference type="SUPFAM" id="SSF69318">
    <property type="entry name" value="Integrin alpha N-terminal domain"/>
    <property type="match status" value="1"/>
</dbReference>
<evidence type="ECO:0000259" key="5">
    <source>
        <dbReference type="Pfam" id="PF12255"/>
    </source>
</evidence>
<keyword evidence="2" id="KW-0964">Secreted</keyword>
<evidence type="ECO:0000256" key="2">
    <source>
        <dbReference type="ARBA" id="ARBA00022525"/>
    </source>
</evidence>
<dbReference type="RefSeq" id="WP_305009185.1">
    <property type="nucleotide sequence ID" value="NZ_JAUQSY010000025.1"/>
</dbReference>
<dbReference type="InterPro" id="IPR003284">
    <property type="entry name" value="Sal_SpvB"/>
</dbReference>
<keyword evidence="3" id="KW-0843">Virulence</keyword>
<dbReference type="Proteomes" id="UP001176429">
    <property type="component" value="Unassembled WGS sequence"/>
</dbReference>
<dbReference type="InterPro" id="IPR050708">
    <property type="entry name" value="T6SS_VgrG/RHS"/>
</dbReference>
<comment type="caution">
    <text evidence="7">The sequence shown here is derived from an EMBL/GenBank/DDBJ whole genome shotgun (WGS) entry which is preliminary data.</text>
</comment>
<dbReference type="PANTHER" id="PTHR32305:SF15">
    <property type="entry name" value="PROTEIN RHSA-RELATED"/>
    <property type="match status" value="1"/>
</dbReference>
<evidence type="ECO:0000256" key="1">
    <source>
        <dbReference type="ARBA" id="ARBA00004613"/>
    </source>
</evidence>
<reference evidence="7" key="1">
    <citation type="submission" date="2023-07" db="EMBL/GenBank/DDBJ databases">
        <authorList>
            <person name="Kim M.K."/>
        </authorList>
    </citation>
    <scope>NUCLEOTIDE SEQUENCE</scope>
    <source>
        <strain evidence="7">ASUV-10-1</strain>
    </source>
</reference>
<evidence type="ECO:0000256" key="4">
    <source>
        <dbReference type="SAM" id="MobiDB-lite"/>
    </source>
</evidence>
<dbReference type="InterPro" id="IPR022044">
    <property type="entry name" value="TcdB_toxin_mid/C"/>
</dbReference>
<dbReference type="Pfam" id="PF12256">
    <property type="entry name" value="TcdB_toxin_midN"/>
    <property type="match status" value="1"/>
</dbReference>
<dbReference type="NCBIfam" id="TIGR03696">
    <property type="entry name" value="Rhs_assc_core"/>
    <property type="match status" value="1"/>
</dbReference>
<dbReference type="InterPro" id="IPR028994">
    <property type="entry name" value="Integrin_alpha_N"/>
</dbReference>
<dbReference type="EMBL" id="JAUQSY010000025">
    <property type="protein sequence ID" value="MDO7877730.1"/>
    <property type="molecule type" value="Genomic_DNA"/>
</dbReference>
<evidence type="ECO:0000259" key="6">
    <source>
        <dbReference type="Pfam" id="PF12256"/>
    </source>
</evidence>
<feature type="region of interest" description="Disordered" evidence="4">
    <location>
        <begin position="1942"/>
        <end position="1962"/>
    </location>
</feature>
<feature type="compositionally biased region" description="Polar residues" evidence="4">
    <location>
        <begin position="2246"/>
        <end position="2289"/>
    </location>
</feature>
<dbReference type="PANTHER" id="PTHR32305">
    <property type="match status" value="1"/>
</dbReference>
<proteinExistence type="predicted"/>
<sequence length="2549" mass="281549">MSNTSGASAISLPKGGGAVGGLGEKFSPDLFTGTGNFSVPIALPPGRNGFQPELTLGYSTGNGNSAFGLGWNLSVPGVTRKTSKGIPRYDDDQDVFILSGAEDLVPIVRKKLTEVGRTGHKVQYRPRTEGLFARIEHYRYHDDAQQYYDYWLVWSKDGLRSFYGSETVPVLEREGGQPAANPDNQAIIADPLHPGNIFAWHLTRTVDLFGNDILYDYTRERATTGVHQYEQTYLRRIRYVDYGNATPSAPKKYLVSAEFDYETRPDPFSDYGSGFEQRTTQRCTAIRTLTHPEVADRPMPNPHEYPGYTHIDAANPHGYVGAPSRVTVKTYALTYVDRAPAQPQPLNGVSLLHQVQVMGYDLTAVDEDDRTEQMPPLEFGYSTFAPLLQRFFPVEGELPSTSLANPELELIDVFGHGLPDIVQLGGGVARYWKNLGNGRFDLPRSMPNAPGGLHLADPDVQLLDANGNGTADLLVNRDGLSGYFPLRFTGLWDKKAFHKYKQRPSFSFADPEVKLLDLDGDGVTDVLRNGSRFEYFYNDPEQGFGEVQQVNKSTLEDFPAVSFQDPRVRLARLCNGLQALCMVHSGRIEYWPNLGRGRWGQRIAMRNSPVLPRGYNPAHVFFGDVDGDGLDDCLYIQNNKLTLWLNQSGNGWSAPLEITGTPPLTDASSVRITDLLGTGVAGVLWTRDATAVGRAQQYLFLDLTGRVKPYVLNQMDNQMGALTRVGYAPSTKYYVADAQRPATRWRTPLPFPVQVVSHVEVVDQISGGKMTTEYSYHHGYWDGGEREFRGFGRVDQRDTQSFEDYNSAGLLATTTGLPLVPLPGDFDAADFSPVDFETGPVLGVPPRTNLPVAAEYYSPPLETRTWFHLGPVGDEFGEWEELDLSNEYWQEVDLTILPANGQKVPLMQRPAGMTDLIRSLPRRHRRDAFRTLRGSTLRTELYALDGTARQDRPYTVTESLTGVAQVLRVQPDSGDVVLAFAPPSTTPARQPERPIFFAHGLAQRTTQWERGTDPMTQVSYTGDYDNYGQARRQLSVALPRTWNRTQPVTDALVSVSISQYAGYATTTMASRNTYDRADLYLVDRGSESTSYEVKPTGLLLPDLVARALNPAQFATLAVALLGRSRQYYDGDAFQGRSIGELGSYGALTRSEVLLLTSDLLTRAYGGTPLLLQKPLVWTSDYPQAFRDAYQATYPQGRAGYHVETLTINGQEVNHYYQNTERRQYDFQLSPVPAVARGLVQAMLDPLAQVAAGGAPQTRVSRVSYDGYALLPVTTTDALGHQTTARYDYRVLQARLVTDPNLNRTAYGFSPLGLLYKTGILGKFGANEGDVKVEAASSAAVPDYVPSTTLTYNFHAFTDGRRQPCWVQTTQRETHWHPLDTRTDDTLVKREYSDGFGRLLQTRSQAEDVLFGDAAFGDSGLPATAGLPNAPAVGRRVAAGHFHVVVSGWQVYDNKGQVVEKYEPFFSQDFAFVAAEAAARGQRTRLYYNPRGQAIRTLNPDGTEQRVVHGTPGPRGQHYLEEFLPSAWETYTYDANDLAELTHPAGAPGTAAAHRYTPQSARFDALGRVVQTIDRLEATTPGGPLKEVVMQFWYDLRGNRTRVQDALGRDSFIHHYDLRPKGGEDDPGANILYTQHLDGGTQYLLYDGAGQPLHSWHLQRGTLQLQAYDELGRLADAWTRDQAGERTTRRQRLVYGTDPATNLVGQVARHYDEAGLLTVTACDFKGNVLDKVRRVVRDEDLTAAWASGAAAGWTALPADTNAHWDALAQPAADPNWETPAQARLAPRSYQTTAQYDALNRPTRMTLPAEPGRSESRAVLLPSYNRAGSLAQAALDGQLLVAHVAYNAKGQRLLLARGNGLLTRYAYDRVNFRLRRLRTEKYTATGDTLTPLSGSTRQDTSYAYDLAGNIVGMTERGTGRGVQGDDLLTREFAYDALYRLLEATGRENQPTPGRPWQESTRTEGVDSTRFYRQFYQYDKLGNIAQLQHVGQNSFTRTFSYVAGRNYLQEVSFGTGPAVQYVHDKAGNIARENGSRHLGWDGANQLRQYANWTGPTPTHTAPTVLAQYLYDAGGQRTKKLVQTSAGTWQVTVYVDGGFEHRYEVSSSTISAEQTTLAVLDGQSRLYQRRSGDALGDQRPAELYPLADHLGSTAGQTDASGGEVSREEYYPFGETSFSGYARQRFRFCGKELDEESGFYYYGMRYYAPWICRFVSVDPLAAKYTYYTPYQYAGNKPINFTDLDGAEEQRATNSGGKAQGTQNLRPSTATVQDQTKPLSQHRSVKSTAQKPAAHNTSLANKLASYRNSAANDAIISQAPSSQLQAEFNKQAGYDAAMKAGAGTDPLMAGGEPNNPNGMVATNFAAAREVPLFLLTEGASIGVEMLYTAWVLRGARVASTAERVGALSLEVGASTSRSLGPIAATTEVFTKAAPQTVETFYRSMTAEAYEILMKTGKMPAGTETFLSRTSEYAATYDGVLVEFKLNPGTVAEFEKIGVRNAAVKNPYKSMPLVGENWKTSNAFFKFEGHQVNIGLGNGKALEIFNSNISSFRRIN</sequence>
<dbReference type="Pfam" id="PF03534">
    <property type="entry name" value="SpvB"/>
    <property type="match status" value="1"/>
</dbReference>
<dbReference type="Pfam" id="PF12255">
    <property type="entry name" value="TcdB_toxin_midC"/>
    <property type="match status" value="1"/>
</dbReference>
<evidence type="ECO:0000313" key="7">
    <source>
        <dbReference type="EMBL" id="MDO7877730.1"/>
    </source>
</evidence>
<keyword evidence="8" id="KW-1185">Reference proteome</keyword>
<gene>
    <name evidence="7" type="ORF">Q5H93_23540</name>
</gene>
<evidence type="ECO:0000313" key="8">
    <source>
        <dbReference type="Proteomes" id="UP001176429"/>
    </source>
</evidence>
<comment type="subcellular location">
    <subcellularLocation>
        <location evidence="1">Secreted</location>
    </subcellularLocation>
</comment>
<feature type="region of interest" description="Disordered" evidence="4">
    <location>
        <begin position="2242"/>
        <end position="2289"/>
    </location>
</feature>
<dbReference type="InterPro" id="IPR022385">
    <property type="entry name" value="Rhs_assc_core"/>
</dbReference>
<dbReference type="InterPro" id="IPR022045">
    <property type="entry name" value="TcdB_toxin_mid/N"/>
</dbReference>
<protein>
    <submittedName>
        <fullName evidence="7">SpvB/TcaC N-terminal domain-containing protein</fullName>
    </submittedName>
</protein>
<accession>A0ABT9BHK1</accession>
<feature type="domain" description="Insecticide toxin TcdB middle/N-terminal" evidence="6">
    <location>
        <begin position="659"/>
        <end position="802"/>
    </location>
</feature>